<comment type="caution">
    <text evidence="12">The sequence shown here is derived from an EMBL/GenBank/DDBJ whole genome shotgun (WGS) entry which is preliminary data.</text>
</comment>
<dbReference type="InterPro" id="IPR018076">
    <property type="entry name" value="T2SS_GspF_dom"/>
</dbReference>
<dbReference type="AlphaFoldDB" id="A0A0F9YLE0"/>
<evidence type="ECO:0000259" key="11">
    <source>
        <dbReference type="Pfam" id="PF00482"/>
    </source>
</evidence>
<evidence type="ECO:0000256" key="8">
    <source>
        <dbReference type="ARBA" id="ARBA00023136"/>
    </source>
</evidence>
<evidence type="ECO:0000256" key="4">
    <source>
        <dbReference type="ARBA" id="ARBA00022475"/>
    </source>
</evidence>
<evidence type="ECO:0000256" key="6">
    <source>
        <dbReference type="ARBA" id="ARBA00022692"/>
    </source>
</evidence>
<dbReference type="InterPro" id="IPR042094">
    <property type="entry name" value="T2SS_GspF_sf"/>
</dbReference>
<evidence type="ECO:0000313" key="12">
    <source>
        <dbReference type="EMBL" id="KKO05409.1"/>
    </source>
</evidence>
<dbReference type="EMBL" id="LAZR01000019">
    <property type="protein sequence ID" value="KKO05409.1"/>
    <property type="molecule type" value="Genomic_DNA"/>
</dbReference>
<protein>
    <recommendedName>
        <fullName evidence="11">Type II secretion system protein GspF domain-containing protein</fullName>
    </recommendedName>
</protein>
<name>A0A0F9YLE0_9ZZZZ</name>
<evidence type="ECO:0000256" key="2">
    <source>
        <dbReference type="ARBA" id="ARBA00005745"/>
    </source>
</evidence>
<evidence type="ECO:0000256" key="7">
    <source>
        <dbReference type="ARBA" id="ARBA00022989"/>
    </source>
</evidence>
<dbReference type="InterPro" id="IPR003004">
    <property type="entry name" value="GspF/PilC"/>
</dbReference>
<feature type="transmembrane region" description="Helical" evidence="10">
    <location>
        <begin position="381"/>
        <end position="402"/>
    </location>
</feature>
<evidence type="ECO:0000256" key="10">
    <source>
        <dbReference type="SAM" id="Phobius"/>
    </source>
</evidence>
<dbReference type="FunFam" id="1.20.81.30:FF:000001">
    <property type="entry name" value="Type II secretion system protein F"/>
    <property type="match status" value="2"/>
</dbReference>
<dbReference type="PRINTS" id="PR00812">
    <property type="entry name" value="BCTERIALGSPF"/>
</dbReference>
<gene>
    <name evidence="12" type="ORF">LCGC14_0076800</name>
</gene>
<accession>A0A0F9YLE0</accession>
<feature type="region of interest" description="Disordered" evidence="9">
    <location>
        <begin position="45"/>
        <end position="64"/>
    </location>
</feature>
<proteinExistence type="inferred from homology"/>
<comment type="similarity">
    <text evidence="2">Belongs to the GSP F family.</text>
</comment>
<reference evidence="12" key="1">
    <citation type="journal article" date="2015" name="Nature">
        <title>Complex archaea that bridge the gap between prokaryotes and eukaryotes.</title>
        <authorList>
            <person name="Spang A."/>
            <person name="Saw J.H."/>
            <person name="Jorgensen S.L."/>
            <person name="Zaremba-Niedzwiedzka K."/>
            <person name="Martijn J."/>
            <person name="Lind A.E."/>
            <person name="van Eijk R."/>
            <person name="Schleper C."/>
            <person name="Guy L."/>
            <person name="Ettema T.J."/>
        </authorList>
    </citation>
    <scope>NUCLEOTIDE SEQUENCE</scope>
</reference>
<keyword evidence="5" id="KW-0997">Cell inner membrane</keyword>
<dbReference type="GO" id="GO:0015628">
    <property type="term" value="P:protein secretion by the type II secretion system"/>
    <property type="evidence" value="ECO:0007669"/>
    <property type="project" value="TreeGrafter"/>
</dbReference>
<keyword evidence="6 10" id="KW-0812">Transmembrane</keyword>
<keyword evidence="4" id="KW-1003">Cell membrane</keyword>
<evidence type="ECO:0000256" key="3">
    <source>
        <dbReference type="ARBA" id="ARBA00022448"/>
    </source>
</evidence>
<dbReference type="GO" id="GO:0005886">
    <property type="term" value="C:plasma membrane"/>
    <property type="evidence" value="ECO:0007669"/>
    <property type="project" value="UniProtKB-SubCell"/>
</dbReference>
<feature type="domain" description="Type II secretion system protein GspF" evidence="11">
    <location>
        <begin position="279"/>
        <end position="400"/>
    </location>
</feature>
<evidence type="ECO:0000256" key="1">
    <source>
        <dbReference type="ARBA" id="ARBA00004429"/>
    </source>
</evidence>
<dbReference type="Gene3D" id="1.20.81.30">
    <property type="entry name" value="Type II secretion system (T2SS), domain F"/>
    <property type="match status" value="2"/>
</dbReference>
<organism evidence="12">
    <name type="scientific">marine sediment metagenome</name>
    <dbReference type="NCBI Taxonomy" id="412755"/>
    <lineage>
        <taxon>unclassified sequences</taxon>
        <taxon>metagenomes</taxon>
        <taxon>ecological metagenomes</taxon>
    </lineage>
</organism>
<dbReference type="PANTHER" id="PTHR30012">
    <property type="entry name" value="GENERAL SECRETION PATHWAY PROTEIN"/>
    <property type="match status" value="1"/>
</dbReference>
<dbReference type="PROSITE" id="PS00874">
    <property type="entry name" value="T2SP_F"/>
    <property type="match status" value="1"/>
</dbReference>
<feature type="domain" description="Type II secretion system protein GspF" evidence="11">
    <location>
        <begin position="75"/>
        <end position="197"/>
    </location>
</feature>
<sequence>MTDGAGYRWQGTDRHGNHQRGHMLAANPAQVRVNLHQQGINATRVTASKAPTRARTRRLPGPGSRIRARDLDLLTQQTASMIKAGLPLLQALNIVAAGTENQRARQLLQALHERVATGASFSDALAEHPQYFNRLFISMITIGEQSGTVDTALQRVAACQQRDAAIIRQVKKAMVYPLTVLCTAAIVTAVLLVKVVPQFAATFADLGAPLPGLTQSVLTLSDIVIRYGWLWLLSFIVGGLCCIHLIRKRAGVRLLCHRLLLRTPALGLLLRNAALAHICRTLATTIAAGLTIVEALQLSATAAGNLVYQQTCLDVLYDVEQGQSLGFSIRKTGLFPVMITQLTNAGEESGTLDTMLEKCADHYEDSVNDLLDGLTGLLEPAIMATLGLLVGGLMVAMYLPIFRLGAAL</sequence>
<feature type="transmembrane region" description="Helical" evidence="10">
    <location>
        <begin position="175"/>
        <end position="196"/>
    </location>
</feature>
<comment type="subcellular location">
    <subcellularLocation>
        <location evidence="1">Cell inner membrane</location>
        <topology evidence="1">Multi-pass membrane protein</topology>
    </subcellularLocation>
</comment>
<evidence type="ECO:0000256" key="9">
    <source>
        <dbReference type="SAM" id="MobiDB-lite"/>
    </source>
</evidence>
<feature type="transmembrane region" description="Helical" evidence="10">
    <location>
        <begin position="228"/>
        <end position="247"/>
    </location>
</feature>
<evidence type="ECO:0000256" key="5">
    <source>
        <dbReference type="ARBA" id="ARBA00022519"/>
    </source>
</evidence>
<keyword evidence="3" id="KW-0813">Transport</keyword>
<dbReference type="PANTHER" id="PTHR30012:SF7">
    <property type="entry name" value="PROTEIN TRANSPORT PROTEIN HOFC HOMOLOG"/>
    <property type="match status" value="1"/>
</dbReference>
<keyword evidence="7 10" id="KW-1133">Transmembrane helix</keyword>
<keyword evidence="8 10" id="KW-0472">Membrane</keyword>
<dbReference type="InterPro" id="IPR001992">
    <property type="entry name" value="T2SS_GspF/T4SS_PilC_CS"/>
</dbReference>
<dbReference type="Pfam" id="PF00482">
    <property type="entry name" value="T2SSF"/>
    <property type="match status" value="2"/>
</dbReference>